<proteinExistence type="predicted"/>
<feature type="chain" id="PRO_5024999995" evidence="2">
    <location>
        <begin position="24"/>
        <end position="312"/>
    </location>
</feature>
<evidence type="ECO:0000256" key="2">
    <source>
        <dbReference type="SAM" id="SignalP"/>
    </source>
</evidence>
<keyword evidence="1" id="KW-0812">Transmembrane</keyword>
<protein>
    <submittedName>
        <fullName evidence="3">Uncharacterized protein</fullName>
    </submittedName>
</protein>
<sequence>MHPLRNWRLLLVPAAGAFPAATAQICNPSYGKHGYFYWVDTQPVLDEITEHCTTVNGSIVMAYNYTGSFYLPKVRNITSLFRWVFGKNDINKEPTPTSVNPPDLEYLGSSLWLNGLRTVRNVSMPKLKTVGWDMDIDYVHEEDFRSLETAEYESIRSDISPSGSLDISLPSLQSVGTVTLKGRILSLHMPNLRNKSLSGFPLSTSNPLAISLPFDGAYDIIVQFPNLKYLNSPFTLNSNLPLECDSILDTISTATNVTIKPGDRLHYFSAAESKHSGLSTGVKSAIGVMVGVARLAIILGAVFFIKRRRKRQ</sequence>
<organism evidence="3 4">
    <name type="scientific">Aspergillus leporis</name>
    <dbReference type="NCBI Taxonomy" id="41062"/>
    <lineage>
        <taxon>Eukaryota</taxon>
        <taxon>Fungi</taxon>
        <taxon>Dikarya</taxon>
        <taxon>Ascomycota</taxon>
        <taxon>Pezizomycotina</taxon>
        <taxon>Eurotiomycetes</taxon>
        <taxon>Eurotiomycetidae</taxon>
        <taxon>Eurotiales</taxon>
        <taxon>Aspergillaceae</taxon>
        <taxon>Aspergillus</taxon>
        <taxon>Aspergillus subgen. Circumdati</taxon>
    </lineage>
</organism>
<reference evidence="3 4" key="1">
    <citation type="submission" date="2019-04" db="EMBL/GenBank/DDBJ databases">
        <title>Friends and foes A comparative genomics study of 23 Aspergillus species from section Flavi.</title>
        <authorList>
            <consortium name="DOE Joint Genome Institute"/>
            <person name="Kjaerbolling I."/>
            <person name="Vesth T."/>
            <person name="Frisvad J.C."/>
            <person name="Nybo J.L."/>
            <person name="Theobald S."/>
            <person name="Kildgaard S."/>
            <person name="Isbrandt T."/>
            <person name="Kuo A."/>
            <person name="Sato A."/>
            <person name="Lyhne E.K."/>
            <person name="Kogle M.E."/>
            <person name="Wiebenga A."/>
            <person name="Kun R.S."/>
            <person name="Lubbers R.J."/>
            <person name="Makela M.R."/>
            <person name="Barry K."/>
            <person name="Chovatia M."/>
            <person name="Clum A."/>
            <person name="Daum C."/>
            <person name="Haridas S."/>
            <person name="He G."/>
            <person name="LaButti K."/>
            <person name="Lipzen A."/>
            <person name="Mondo S."/>
            <person name="Riley R."/>
            <person name="Salamov A."/>
            <person name="Simmons B.A."/>
            <person name="Magnuson J.K."/>
            <person name="Henrissat B."/>
            <person name="Mortensen U.H."/>
            <person name="Larsen T.O."/>
            <person name="Devries R.P."/>
            <person name="Grigoriev I.V."/>
            <person name="Machida M."/>
            <person name="Baker S.E."/>
            <person name="Andersen M.R."/>
        </authorList>
    </citation>
    <scope>NUCLEOTIDE SEQUENCE [LARGE SCALE GENOMIC DNA]</scope>
    <source>
        <strain evidence="3 4">CBS 151.66</strain>
    </source>
</reference>
<keyword evidence="1" id="KW-0472">Membrane</keyword>
<feature type="signal peptide" evidence="2">
    <location>
        <begin position="1"/>
        <end position="23"/>
    </location>
</feature>
<evidence type="ECO:0000313" key="3">
    <source>
        <dbReference type="EMBL" id="KAB8074593.1"/>
    </source>
</evidence>
<keyword evidence="2" id="KW-0732">Signal</keyword>
<feature type="transmembrane region" description="Helical" evidence="1">
    <location>
        <begin position="285"/>
        <end position="305"/>
    </location>
</feature>
<evidence type="ECO:0000256" key="1">
    <source>
        <dbReference type="SAM" id="Phobius"/>
    </source>
</evidence>
<keyword evidence="4" id="KW-1185">Reference proteome</keyword>
<evidence type="ECO:0000313" key="4">
    <source>
        <dbReference type="Proteomes" id="UP000326565"/>
    </source>
</evidence>
<dbReference type="OrthoDB" id="536881at2759"/>
<dbReference type="AlphaFoldDB" id="A0A5N5X1D3"/>
<gene>
    <name evidence="3" type="ORF">BDV29DRAFT_190844</name>
</gene>
<name>A0A5N5X1D3_9EURO</name>
<keyword evidence="1" id="KW-1133">Transmembrane helix</keyword>
<dbReference type="EMBL" id="ML732207">
    <property type="protein sequence ID" value="KAB8074593.1"/>
    <property type="molecule type" value="Genomic_DNA"/>
</dbReference>
<dbReference type="Proteomes" id="UP000326565">
    <property type="component" value="Unassembled WGS sequence"/>
</dbReference>
<accession>A0A5N5X1D3</accession>